<evidence type="ECO:0008006" key="4">
    <source>
        <dbReference type="Google" id="ProtNLM"/>
    </source>
</evidence>
<feature type="compositionally biased region" description="Polar residues" evidence="1">
    <location>
        <begin position="858"/>
        <end position="877"/>
    </location>
</feature>
<accession>A0A9W8PSB3</accession>
<feature type="compositionally biased region" description="Basic and acidic residues" evidence="1">
    <location>
        <begin position="123"/>
        <end position="132"/>
    </location>
</feature>
<feature type="compositionally biased region" description="Basic and acidic residues" evidence="1">
    <location>
        <begin position="448"/>
        <end position="457"/>
    </location>
</feature>
<reference evidence="2" key="1">
    <citation type="submission" date="2022-10" db="EMBL/GenBank/DDBJ databases">
        <title>Fusarium specimens isolated from Avocado Roots.</title>
        <authorList>
            <person name="Stajich J."/>
            <person name="Roper C."/>
            <person name="Heimlech-Rivalta G."/>
        </authorList>
    </citation>
    <scope>NUCLEOTIDE SEQUENCE</scope>
    <source>
        <strain evidence="2">CF00143</strain>
    </source>
</reference>
<feature type="compositionally biased region" description="Polar residues" evidence="1">
    <location>
        <begin position="1019"/>
        <end position="1033"/>
    </location>
</feature>
<comment type="caution">
    <text evidence="2">The sequence shown here is derived from an EMBL/GenBank/DDBJ whole genome shotgun (WGS) entry which is preliminary data.</text>
</comment>
<keyword evidence="3" id="KW-1185">Reference proteome</keyword>
<feature type="compositionally biased region" description="Acidic residues" evidence="1">
    <location>
        <begin position="568"/>
        <end position="586"/>
    </location>
</feature>
<feature type="compositionally biased region" description="Polar residues" evidence="1">
    <location>
        <begin position="621"/>
        <end position="640"/>
    </location>
</feature>
<dbReference type="AlphaFoldDB" id="A0A9W8PSB3"/>
<dbReference type="Proteomes" id="UP001152130">
    <property type="component" value="Unassembled WGS sequence"/>
</dbReference>
<feature type="compositionally biased region" description="Polar residues" evidence="1">
    <location>
        <begin position="592"/>
        <end position="601"/>
    </location>
</feature>
<feature type="region of interest" description="Disordered" evidence="1">
    <location>
        <begin position="1011"/>
        <end position="1033"/>
    </location>
</feature>
<feature type="region of interest" description="Disordered" evidence="1">
    <location>
        <begin position="263"/>
        <end position="293"/>
    </location>
</feature>
<gene>
    <name evidence="2" type="ORF">NW766_005394</name>
</gene>
<feature type="region of interest" description="Disordered" evidence="1">
    <location>
        <begin position="840"/>
        <end position="932"/>
    </location>
</feature>
<feature type="compositionally biased region" description="Acidic residues" evidence="1">
    <location>
        <begin position="266"/>
        <end position="279"/>
    </location>
</feature>
<feature type="compositionally biased region" description="Basic and acidic residues" evidence="1">
    <location>
        <begin position="166"/>
        <end position="178"/>
    </location>
</feature>
<evidence type="ECO:0000256" key="1">
    <source>
        <dbReference type="SAM" id="MobiDB-lite"/>
    </source>
</evidence>
<sequence>MTKQCVDPLADELALDWGDGTIYYEATCDPEDVYYEGSDDEDYESSAARKIRYEAAGQRFLDGKTPLILTAILKGPFEPNETNWVNPWRSKHRTAEASARIRTSPGKLSRSAKVKRKSTIPETVRRPHDSLECHLPSPESLNQTSETEPHPYLEQDELVKVQQWRDSVKSGEEQRDRFWTSASRTSASERKRKANGSSWLKLLTNKRQRTDVMESGSVDTPIRPKPQLQLPSSATHAKNASFTSAPGHLPSSAVTAERYISNIQDEASEDELSRDDAESDQAPADSSSPLSHLQYTPVLDPEVNFVSQSTSGQQTPSKAPISRQQLVSRQSTLEPQNTAKKILAISPAFETQEDESFCFKMRQKPNQDNNATPDEDEYMAEGAEDTWSGLSSHDQYMDSIVSISDLKASTPTGELVDPQTSNLLVDIAMSGTANLSSSSSSISGQELDEPKLPEEVTHSTIDIANKPPSVTEPTVSDSELSKKSPRSSTTSPVETCAQETLDEAQGGDGIHDVDMQETTEVSVKTIAPEPHGAAQQDSETQAMDIQMTPRERDNPTAIDDPAGRETESGDDSDEDAEGEEATEEGTLETKPPSATSDNTPQIAIIQEAETTPPGTLEHGQSDSQSVPASFPQQISSSRRNITLAGPASSPVRVSEKEAGVRSTQSTPGMANSRQISNSSQSWNHDASPTIVNTPMREQSLKQRPSPSHLKEDATISFSQQSPWVANKFSQYATHSLGSLLVKDTESVQPGTGHAIIPASPVEQTPWTDETTGLPVDPPQRTPIVEKGDQQMSHESTTPVVEIEADAGVHEEYIAATPAEAATPEPQFSVRSFASFGMFSPERKAQQAKRAAWRKSESGLASTQAILASATKNPWESNTSERRVSFAPLPDMQDPESSIPATPCPSLSRRQGSPPPDTPTSELPTSEGDKFQKHFNAVARGPIIRRHHLLLPSESQRTVGSPLPDAMADAFLSADQLRQQNTLNGPAKSDRESDESQDPFDMVADIMREEFDQDSGMDVTIQSPVKTQGQQSPW</sequence>
<feature type="compositionally biased region" description="Polar residues" evidence="1">
    <location>
        <begin position="661"/>
        <end position="705"/>
    </location>
</feature>
<dbReference type="EMBL" id="JAPDHF010000007">
    <property type="protein sequence ID" value="KAJ4015063.1"/>
    <property type="molecule type" value="Genomic_DNA"/>
</dbReference>
<proteinExistence type="predicted"/>
<feature type="compositionally biased region" description="Polar residues" evidence="1">
    <location>
        <begin position="284"/>
        <end position="293"/>
    </location>
</feature>
<evidence type="ECO:0000313" key="2">
    <source>
        <dbReference type="EMBL" id="KAJ4015063.1"/>
    </source>
</evidence>
<feature type="region of interest" description="Disordered" evidence="1">
    <location>
        <begin position="306"/>
        <end position="334"/>
    </location>
</feature>
<feature type="region of interest" description="Disordered" evidence="1">
    <location>
        <begin position="434"/>
        <end position="712"/>
    </location>
</feature>
<protein>
    <recommendedName>
        <fullName evidence="4">Protamine P1</fullName>
    </recommendedName>
</protein>
<feature type="region of interest" description="Disordered" evidence="1">
    <location>
        <begin position="164"/>
        <end position="251"/>
    </location>
</feature>
<name>A0A9W8PSB3_9HYPO</name>
<feature type="region of interest" description="Disordered" evidence="1">
    <location>
        <begin position="749"/>
        <end position="796"/>
    </location>
</feature>
<feature type="region of interest" description="Disordered" evidence="1">
    <location>
        <begin position="975"/>
        <end position="998"/>
    </location>
</feature>
<feature type="compositionally biased region" description="Polar residues" evidence="1">
    <location>
        <begin position="229"/>
        <end position="244"/>
    </location>
</feature>
<evidence type="ECO:0000313" key="3">
    <source>
        <dbReference type="Proteomes" id="UP001152130"/>
    </source>
</evidence>
<feature type="region of interest" description="Disordered" evidence="1">
    <location>
        <begin position="89"/>
        <end position="149"/>
    </location>
</feature>
<feature type="compositionally biased region" description="Polar residues" evidence="1">
    <location>
        <begin position="761"/>
        <end position="770"/>
    </location>
</feature>
<organism evidence="2 3">
    <name type="scientific">Fusarium irregulare</name>
    <dbReference type="NCBI Taxonomy" id="2494466"/>
    <lineage>
        <taxon>Eukaryota</taxon>
        <taxon>Fungi</taxon>
        <taxon>Dikarya</taxon>
        <taxon>Ascomycota</taxon>
        <taxon>Pezizomycotina</taxon>
        <taxon>Sordariomycetes</taxon>
        <taxon>Hypocreomycetidae</taxon>
        <taxon>Hypocreales</taxon>
        <taxon>Nectriaceae</taxon>
        <taxon>Fusarium</taxon>
        <taxon>Fusarium incarnatum-equiseti species complex</taxon>
    </lineage>
</organism>
<dbReference type="OrthoDB" id="5419922at2759"/>